<protein>
    <submittedName>
        <fullName evidence="1">Uncharacterized protein</fullName>
    </submittedName>
</protein>
<evidence type="ECO:0000313" key="2">
    <source>
        <dbReference type="Proteomes" id="UP001227268"/>
    </source>
</evidence>
<keyword evidence="2" id="KW-1185">Reference proteome</keyword>
<dbReference type="EMBL" id="JASBWT010000029">
    <property type="protein sequence ID" value="KAJ9093692.1"/>
    <property type="molecule type" value="Genomic_DNA"/>
</dbReference>
<accession>A0ACC2V539</accession>
<gene>
    <name evidence="1" type="ORF">QFC21_006288</name>
</gene>
<proteinExistence type="predicted"/>
<dbReference type="Proteomes" id="UP001227268">
    <property type="component" value="Unassembled WGS sequence"/>
</dbReference>
<name>A0ACC2V539_9TREE</name>
<reference evidence="1" key="1">
    <citation type="submission" date="2023-04" db="EMBL/GenBank/DDBJ databases">
        <title>Draft Genome sequencing of Naganishia species isolated from polar environments using Oxford Nanopore Technology.</title>
        <authorList>
            <person name="Leo P."/>
            <person name="Venkateswaran K."/>
        </authorList>
    </citation>
    <scope>NUCLEOTIDE SEQUENCE</scope>
    <source>
        <strain evidence="1">MNA-CCFEE 5423</strain>
    </source>
</reference>
<organism evidence="1 2">
    <name type="scientific">Naganishia friedmannii</name>
    <dbReference type="NCBI Taxonomy" id="89922"/>
    <lineage>
        <taxon>Eukaryota</taxon>
        <taxon>Fungi</taxon>
        <taxon>Dikarya</taxon>
        <taxon>Basidiomycota</taxon>
        <taxon>Agaricomycotina</taxon>
        <taxon>Tremellomycetes</taxon>
        <taxon>Filobasidiales</taxon>
        <taxon>Filobasidiaceae</taxon>
        <taxon>Naganishia</taxon>
    </lineage>
</organism>
<evidence type="ECO:0000313" key="1">
    <source>
        <dbReference type="EMBL" id="KAJ9093692.1"/>
    </source>
</evidence>
<sequence>MALPPHLPIEPSKLINSLGFESKGLSHPVFLSHSRNDGKEARLVVKAVYRGPTPGWPILDKKRIYDNAHKTEEEDRYGASAAATTTTTAVNVLGTESDGGEKGLTTDDVPICLAETNPVYPIHVIVRIALAMQPGACDDMLKAARAYSQLSANGYLPYELPVAIWRTAEGIWSLVLDEGGTALPSWWEQHVQPQIHASESRWKIGSWRAASAPSADGEPGHRAHAEAAAQEMLERHHEEHQEQKKRIHFLDEAAQQIGGLLKEKEQVDGDSYANTGSNTGSGSAVGSGLRSGASVTSCTVTGDARSRQERVMATLGEKADEMRNGQQQQQRDLSATSGGGGGGISTDDGHVEISPSKKQEWASRIQQQKQDMQNVHRVVPRSGETTPVADGPMPSLVATTKTIGVDEDEEEAMVIDRGWLPAVNILIQLADIILVILESRPFVSRSSIPSPAQSASVQLTHFGIVVQMPGYEGGKVVGHMNADFDGDKVLAMGPGSASAFTNFGTTTGKEEDEEGWMAGEDEGVGALQGVLDEASILRHLQYIAPEAISSRKAIASTVDIFSWGMTAYEMLKGKGLEGTDSDEEIPEFFRAIHLHSTRTMSTLTSLCPSMPPELSAIIKKALALDPDDRYMNVCGLLHDLQKVAQICDGGLRENARREFTVGQIDQQSRFAVPPGLLDREEEFAMLEEAYQVVKSTGKSQVACCWGTSGTGKSKLLEMWARQKESDNAGQDCFVSWAKMDQHLVKPLSAFISVFCSLLERVFSDPLESAADWRQRILDSLAVNANVFLALLPKEWRAILLDGQESEEMGSDMTAGIDWESWVKQFRTWSYGLLRLFASENRPLLIIIDDVQWLEKSEQELWGELITSETRRLDHCLILFSYRTQDDSPPNISPFTPRCMIKARAFSEETLAEMIYKCFHLEDVTKHLPEQWAQLCSFLYKNTRGNAFDLKWTLSTLVRDGDIYYDYVRQEWIIRTTMLNAYPERNAEDFAQGVLNSLSQQARVVLCHLACLPSRGVEIPLLAQLTNKNENAVRALLDECATLGSINIRHNKVQFVHDKPHAAALALIDPQEKPRLFAKIARSLEGVSADYNFVRADMFLSAYQSDPSLLELLEVVKAAVKAARQAAASAALDLASSYLDRAAELWSFSKAESWEQDPDLAMDFLTVTAEVALGRRAAAPYTEKVESARRTAPRMYTKLDISPWLFKLYLSAARPDLAMKSFFDVIRLLGYDTPSETTRYPLPPINEKDIRSLVNAPAPPNTEEAKEAISLSNLIGTVGPSFYSYEADQGWRIMQFVIPIYLHNHAATKHSSTAYSWYVMAILLANGEIESLEKARAYIELGDSYNLLGSPVEAIAETAKVTLGYIKTHSLKTIDYSRSYQVCYATNNYDVLSYTLGLDLSAQALSGHSISELYTAGRKTLTTLADDLQPAIRLMTVPFVQFGANLLDAKLLESKSDFQVLSVLEGEFVTAQDAVDLSHAAAFYAVVYALASLFLGLLFNVSPDELRKRAALAREKQRGGSGTILGAFAYILLSITTLILNDDTDTELLDKTYAWLHALPHNADFQSTIRMLKALEIIKDVRQGKAHWRDMIEPVEEAIETLEIARSYLFTGLMCTQAEVALQSMAHTKRIRRNYLHYAQSAFKACEAKNLVRFADVLLGNSTQSSILTKRLKSNIGQATSDLHEDTSSQHSGLLGETESSTFTDLTSESNLKGRKLGLEQILRSFLLLASERNSEGLIRRVLQVLLQVTCTSYACFATQDPSTGSLKLKGFGAHDSIETCDIPIAEAKEIAPTVLLSHASITKKPINASNISSPTNANLLRREPFFAATGVPKTLLLLPLFVQGRFSGLLFLSGKVSNATSSTSQVGLLATFAAIILQSFDAYASLEAAVEIRTQQLQHALHSRSTFISGVSHEIRTPLFAINGLCAVMESSADLTDTQRENLQVISQSADDLQRIVTAVLDWSKLDAQSITPESIPFDLRSIIENALETVAHLARSKNIRLLLENPVSTDPPGPLLGDPHRYRQCLLNLLSNAIKFTKPTLPNQHSTVSVSWSWQDHPDKVEITCAVRDEGIGIPAKAMHRLFNSFSQVDSGISRNFGGTGLGLQQGECWSESVEGQGSTFYLLITADKAKAPDAEQPQTFPPGPPRRAVIYAPPDAGSSVLQTNLQHFGITTSLASIEDFKISIDPDFVFVDVDEPTINSDVIKILRERHQGSKTTKKTSAMDSSYAKQYPLKICYIDDSNVNVAVGKKILSKFGYKDIDVCYDGRQAVEAAERTKYDLMLMDLQMPNMDGHTARKLISENQSCGNPLVVALTANCDQATKDRCLQEGFADFLTKPLIISDLAKLLVEVYETRQSQK</sequence>
<comment type="caution">
    <text evidence="1">The sequence shown here is derived from an EMBL/GenBank/DDBJ whole genome shotgun (WGS) entry which is preliminary data.</text>
</comment>